<dbReference type="GO" id="GO:0004713">
    <property type="term" value="F:protein tyrosine kinase activity"/>
    <property type="evidence" value="ECO:0007669"/>
    <property type="project" value="TreeGrafter"/>
</dbReference>
<evidence type="ECO:0000313" key="3">
    <source>
        <dbReference type="EMBL" id="SEO34141.1"/>
    </source>
</evidence>
<sequence>MTTLPHPSRFGQIRKSLIERVQHLITLQLLRRHVFRVAAIASVTAALYWILIASDRYVSEGHIVIQHTDLTGSQSTDVASLLGGIGGINRADQLLLRDHLLSADMLQKLDAKLNLRSHYSDWSHDLLSRMWFENASIEKFHDYYLSRVSVELDDYSGILVIKAQAYDPKIAHGITGMLVAEGEQFMNAMSHDLAQEQVDFLEKQVAKMGERTIESRQGVLRFQNENGLLSPQGTAENIAGIVNDLESRLAELRTRRSAMLGYLMPNSPDLKEIALQIAAVEKQINKERTRLATPNGNALNRKVEEFQRLQLNAEFAQDIYKTTLMALEKGRVEATRTLKKVSVLQTPSKPQYPLEPRRIYNSIISILFALFVAGIIHLLAAIIRDHKD</sequence>
<dbReference type="InterPro" id="IPR050445">
    <property type="entry name" value="Bact_polysacc_biosynth/exp"/>
</dbReference>
<dbReference type="Proteomes" id="UP000183898">
    <property type="component" value="Unassembled WGS sequence"/>
</dbReference>
<proteinExistence type="predicted"/>
<evidence type="ECO:0000313" key="4">
    <source>
        <dbReference type="Proteomes" id="UP000183898"/>
    </source>
</evidence>
<feature type="coiled-coil region" evidence="1">
    <location>
        <begin position="235"/>
        <end position="290"/>
    </location>
</feature>
<keyword evidence="1" id="KW-0175">Coiled coil</keyword>
<evidence type="ECO:0000256" key="2">
    <source>
        <dbReference type="SAM" id="Phobius"/>
    </source>
</evidence>
<keyword evidence="2" id="KW-1133">Transmembrane helix</keyword>
<protein>
    <submittedName>
        <fullName evidence="3">Capsular polysaccharide transport system permease protein</fullName>
    </submittedName>
</protein>
<evidence type="ECO:0000256" key="1">
    <source>
        <dbReference type="SAM" id="Coils"/>
    </source>
</evidence>
<dbReference type="EMBL" id="FOCT01000018">
    <property type="protein sequence ID" value="SEO34141.1"/>
    <property type="molecule type" value="Genomic_DNA"/>
</dbReference>
<name>A0A1H8NX35_9PROT</name>
<dbReference type="PANTHER" id="PTHR32309:SF13">
    <property type="entry name" value="FERRIC ENTEROBACTIN TRANSPORT PROTEIN FEPE"/>
    <property type="match status" value="1"/>
</dbReference>
<dbReference type="AlphaFoldDB" id="A0A1H8NX35"/>
<reference evidence="3 4" key="1">
    <citation type="submission" date="2016-10" db="EMBL/GenBank/DDBJ databases">
        <authorList>
            <person name="de Groot N.N."/>
        </authorList>
    </citation>
    <scope>NUCLEOTIDE SEQUENCE [LARGE SCALE GENOMIC DNA]</scope>
    <source>
        <strain evidence="3 4">Nl18</strain>
    </source>
</reference>
<dbReference type="PANTHER" id="PTHR32309">
    <property type="entry name" value="TYROSINE-PROTEIN KINASE"/>
    <property type="match status" value="1"/>
</dbReference>
<organism evidence="3 4">
    <name type="scientific">Nitrosospira multiformis</name>
    <dbReference type="NCBI Taxonomy" id="1231"/>
    <lineage>
        <taxon>Bacteria</taxon>
        <taxon>Pseudomonadati</taxon>
        <taxon>Pseudomonadota</taxon>
        <taxon>Betaproteobacteria</taxon>
        <taxon>Nitrosomonadales</taxon>
        <taxon>Nitrosomonadaceae</taxon>
        <taxon>Nitrosospira</taxon>
    </lineage>
</organism>
<gene>
    <name evidence="3" type="ORF">SAMN05216404_1187</name>
</gene>
<keyword evidence="2" id="KW-0812">Transmembrane</keyword>
<feature type="transmembrane region" description="Helical" evidence="2">
    <location>
        <begin position="34"/>
        <end position="52"/>
    </location>
</feature>
<dbReference type="RefSeq" id="WP_074748963.1">
    <property type="nucleotide sequence ID" value="NZ_FOCT01000018.1"/>
</dbReference>
<dbReference type="GO" id="GO:0005886">
    <property type="term" value="C:plasma membrane"/>
    <property type="evidence" value="ECO:0007669"/>
    <property type="project" value="TreeGrafter"/>
</dbReference>
<accession>A0A1H8NX35</accession>
<feature type="transmembrane region" description="Helical" evidence="2">
    <location>
        <begin position="359"/>
        <end position="383"/>
    </location>
</feature>
<keyword evidence="2" id="KW-0472">Membrane</keyword>